<dbReference type="STRING" id="246786.GS18_0204395"/>
<evidence type="ECO:0000256" key="1">
    <source>
        <dbReference type="PROSITE-ProRule" id="PRU00510"/>
    </source>
</evidence>
<comment type="caution">
    <text evidence="1">Lacks conserved residue(s) required for the propagation of feature annotation.</text>
</comment>
<proteinExistence type="predicted"/>
<accession>A0A084H3L0</accession>
<comment type="caution">
    <text evidence="2">The sequence shown here is derived from an EMBL/GenBank/DDBJ whole genome shotgun (WGS) entry which is preliminary data.</text>
</comment>
<dbReference type="Proteomes" id="UP000028549">
    <property type="component" value="Unassembled WGS sequence"/>
</dbReference>
<dbReference type="Gene3D" id="1.20.120.910">
    <property type="entry name" value="DksA, coiled-coil domain"/>
    <property type="match status" value="1"/>
</dbReference>
<dbReference type="PROSITE" id="PS51128">
    <property type="entry name" value="ZF_DKSA_2"/>
    <property type="match status" value="1"/>
</dbReference>
<organism evidence="2 3">
    <name type="scientific">Metabacillus indicus</name>
    <name type="common">Bacillus indicus</name>
    <dbReference type="NCBI Taxonomy" id="246786"/>
    <lineage>
        <taxon>Bacteria</taxon>
        <taxon>Bacillati</taxon>
        <taxon>Bacillota</taxon>
        <taxon>Bacilli</taxon>
        <taxon>Bacillales</taxon>
        <taxon>Bacillaceae</taxon>
        <taxon>Metabacillus</taxon>
    </lineage>
</organism>
<sequence>MSIDAIWHELQLMQRELKSRLFDHCLFDMETEQPHLFYPYKEKTIMGHVKEELNDVERALLKIKNGTYGICEETGLAIELEKLAIIPTARSIHDFAFQELYERKSLPHTYYHPSLYLEAEEYQ</sequence>
<dbReference type="RefSeq" id="WP_029281480.1">
    <property type="nucleotide sequence ID" value="NZ_CANLZQ010000006.1"/>
</dbReference>
<gene>
    <name evidence="2" type="ORF">GS18_0204395</name>
</gene>
<dbReference type="PANTHER" id="PTHR33823">
    <property type="entry name" value="RNA POLYMERASE-BINDING TRANSCRIPTION FACTOR DKSA-RELATED"/>
    <property type="match status" value="1"/>
</dbReference>
<reference evidence="2 3" key="1">
    <citation type="journal article" date="2005" name="Int. J. Syst. Evol. Microbiol.">
        <title>Bacillus cibi sp. nov., isolated from jeotgal, a traditional Korean fermented seafood.</title>
        <authorList>
            <person name="Yoon J.H."/>
            <person name="Lee C.H."/>
            <person name="Oh T.K."/>
        </authorList>
    </citation>
    <scope>NUCLEOTIDE SEQUENCE [LARGE SCALE GENOMIC DNA]</scope>
    <source>
        <strain evidence="2 3">DSM 16189</strain>
    </source>
</reference>
<dbReference type="AlphaFoldDB" id="A0A084H3L0"/>
<protein>
    <submittedName>
        <fullName evidence="2">Uncharacterized protein</fullName>
    </submittedName>
</protein>
<keyword evidence="3" id="KW-1185">Reference proteome</keyword>
<name>A0A084H3L0_METID</name>
<dbReference type="OrthoDB" id="2875147at2"/>
<dbReference type="PANTHER" id="PTHR33823:SF5">
    <property type="entry name" value="DNAK SUPPRESSOR PROTEIN"/>
    <property type="match status" value="1"/>
</dbReference>
<dbReference type="EMBL" id="JNVC02000001">
    <property type="protein sequence ID" value="KEZ54172.1"/>
    <property type="molecule type" value="Genomic_DNA"/>
</dbReference>
<evidence type="ECO:0000313" key="2">
    <source>
        <dbReference type="EMBL" id="KEZ54172.1"/>
    </source>
</evidence>
<evidence type="ECO:0000313" key="3">
    <source>
        <dbReference type="Proteomes" id="UP000028549"/>
    </source>
</evidence>